<gene>
    <name evidence="7" type="ORF">D0544_11590</name>
</gene>
<sequence>MNQITDLSNPLVDFNSDEARRHRRVRSLKDRLARWSVAVGGIGVIVAILLIFLYLLYEVVPLFKGAEMEPVASYPAPARQEGSQTLYLAMEEQAELALRLDSSGTLLFFSTQDGVPRKSVQLPLPEGAEITSMAEADPNTREVAVGLSNGQVIMFKHSYQVSYPNDVRWIEPQIEFPYGEQPITLDEAGAPLTQLALRDNENSMMLAASTEAGLHVTLYNKEIDFLTEEVTLERETLELPALPGVLSRVLIDPEQRWLFVALGANRMAVLDVRDRDEPVVNAVLPVTEGGGRITDIEFLLGGTSLLIGDSQGRISQWFLVRDDDNKYSLQKVRDFELASSPIVAIAPEHRRKGFMAADSEGRIGLYNTTAHRTLLVEQSSSAAIEGMTIAPRANGLLLELGGGQMEYLALHNEHPEISWSALWDKVWYEHYSEPEYVWQSSASTNDFEPKMSLMPLAFGTLKAAFYAMLLATPLAICGAIYTAYFMAPAMRRKVKPVIELMEALPTVILGFLAGLWLAPFVEESLPGIFALLILVPVAILLFGFAWAQLPERLRSLVPEGWQALLLIPVILVASALALGASGHIEVLLFDGNMRHWISSELGLNYDQRNALVVGLAMGFAVIPTIFSITEDAIFSVPKHLSYGSLALGATPWQTLTRVVLLTASPGIFSAVMIGMGRAVGETMIVLMATGNTPIMDANIFEGMRTLAANIAVEMPESEVGSSHYRVLFLAAMVLFLFTFVVNTFAEMVRHRLRKKYSSL</sequence>
<keyword evidence="3 5" id="KW-1133">Transmembrane helix</keyword>
<evidence type="ECO:0000313" key="8">
    <source>
        <dbReference type="Proteomes" id="UP000280792"/>
    </source>
</evidence>
<dbReference type="InterPro" id="IPR035906">
    <property type="entry name" value="MetI-like_sf"/>
</dbReference>
<feature type="transmembrane region" description="Helical" evidence="5">
    <location>
        <begin position="463"/>
        <end position="485"/>
    </location>
</feature>
<feature type="transmembrane region" description="Helical" evidence="5">
    <location>
        <begin position="527"/>
        <end position="549"/>
    </location>
</feature>
<dbReference type="GO" id="GO:0055085">
    <property type="term" value="P:transmembrane transport"/>
    <property type="evidence" value="ECO:0007669"/>
    <property type="project" value="InterPro"/>
</dbReference>
<dbReference type="PANTHER" id="PTHR42727">
    <property type="entry name" value="PHOSPHATE TRANSPORT SYSTEM PERMEASE PROTEIN"/>
    <property type="match status" value="1"/>
</dbReference>
<reference evidence="7 8" key="1">
    <citation type="submission" date="2018-08" db="EMBL/GenBank/DDBJ databases">
        <authorList>
            <person name="Khan S.A."/>
        </authorList>
    </citation>
    <scope>NUCLEOTIDE SEQUENCE [LARGE SCALE GENOMIC DNA]</scope>
    <source>
        <strain evidence="7 8">GTF-13</strain>
    </source>
</reference>
<keyword evidence="4 5" id="KW-0472">Membrane</keyword>
<evidence type="ECO:0000256" key="5">
    <source>
        <dbReference type="RuleBase" id="RU363032"/>
    </source>
</evidence>
<dbReference type="PROSITE" id="PS50928">
    <property type="entry name" value="ABC_TM1"/>
    <property type="match status" value="1"/>
</dbReference>
<evidence type="ECO:0000256" key="4">
    <source>
        <dbReference type="ARBA" id="ARBA00023136"/>
    </source>
</evidence>
<evidence type="ECO:0000256" key="2">
    <source>
        <dbReference type="ARBA" id="ARBA00022692"/>
    </source>
</evidence>
<dbReference type="Pfam" id="PF00528">
    <property type="entry name" value="BPD_transp_1"/>
    <property type="match status" value="1"/>
</dbReference>
<proteinExistence type="inferred from homology"/>
<dbReference type="RefSeq" id="WP_125016305.1">
    <property type="nucleotide sequence ID" value="NZ_QWEZ01000002.1"/>
</dbReference>
<dbReference type="GO" id="GO:0005886">
    <property type="term" value="C:plasma membrane"/>
    <property type="evidence" value="ECO:0007669"/>
    <property type="project" value="UniProtKB-SubCell"/>
</dbReference>
<dbReference type="CDD" id="cd06261">
    <property type="entry name" value="TM_PBP2"/>
    <property type="match status" value="1"/>
</dbReference>
<dbReference type="SUPFAM" id="SSF50978">
    <property type="entry name" value="WD40 repeat-like"/>
    <property type="match status" value="1"/>
</dbReference>
<dbReference type="Proteomes" id="UP000280792">
    <property type="component" value="Unassembled WGS sequence"/>
</dbReference>
<keyword evidence="2 5" id="KW-0812">Transmembrane</keyword>
<feature type="transmembrane region" description="Helical" evidence="5">
    <location>
        <begin position="658"/>
        <end position="679"/>
    </location>
</feature>
<protein>
    <submittedName>
        <fullName evidence="7">ABC transporter permease subunit</fullName>
    </submittedName>
</protein>
<dbReference type="InterPro" id="IPR015943">
    <property type="entry name" value="WD40/YVTN_repeat-like_dom_sf"/>
</dbReference>
<feature type="transmembrane region" description="Helical" evidence="5">
    <location>
        <begin position="609"/>
        <end position="628"/>
    </location>
</feature>
<evidence type="ECO:0000256" key="3">
    <source>
        <dbReference type="ARBA" id="ARBA00022989"/>
    </source>
</evidence>
<evidence type="ECO:0000259" key="6">
    <source>
        <dbReference type="PROSITE" id="PS50928"/>
    </source>
</evidence>
<keyword evidence="8" id="KW-1185">Reference proteome</keyword>
<feature type="transmembrane region" description="Helical" evidence="5">
    <location>
        <begin position="561"/>
        <end position="589"/>
    </location>
</feature>
<comment type="similarity">
    <text evidence="5">Belongs to the binding-protein-dependent transport system permease family.</text>
</comment>
<dbReference type="AlphaFoldDB" id="A0A3P3VJL4"/>
<evidence type="ECO:0000313" key="7">
    <source>
        <dbReference type="EMBL" id="RRJ82507.1"/>
    </source>
</evidence>
<dbReference type="Gene3D" id="2.130.10.10">
    <property type="entry name" value="YVTN repeat-like/Quinoprotein amine dehydrogenase"/>
    <property type="match status" value="1"/>
</dbReference>
<feature type="transmembrane region" description="Helical" evidence="5">
    <location>
        <begin position="724"/>
        <end position="745"/>
    </location>
</feature>
<evidence type="ECO:0000256" key="1">
    <source>
        <dbReference type="ARBA" id="ARBA00004651"/>
    </source>
</evidence>
<dbReference type="InterPro" id="IPR036322">
    <property type="entry name" value="WD40_repeat_dom_sf"/>
</dbReference>
<accession>A0A3P3VJL4</accession>
<name>A0A3P3VJL4_9GAMM</name>
<keyword evidence="5" id="KW-0813">Transport</keyword>
<dbReference type="Gene3D" id="1.10.3720.10">
    <property type="entry name" value="MetI-like"/>
    <property type="match status" value="1"/>
</dbReference>
<dbReference type="InterPro" id="IPR000515">
    <property type="entry name" value="MetI-like"/>
</dbReference>
<dbReference type="PANTHER" id="PTHR42727:SF1">
    <property type="entry name" value="PHOSPHATE TRANSPORT SYSTEM PERMEASE"/>
    <property type="match status" value="1"/>
</dbReference>
<dbReference type="SUPFAM" id="SSF161098">
    <property type="entry name" value="MetI-like"/>
    <property type="match status" value="1"/>
</dbReference>
<feature type="transmembrane region" description="Helical" evidence="5">
    <location>
        <begin position="32"/>
        <end position="57"/>
    </location>
</feature>
<comment type="caution">
    <text evidence="7">The sequence shown here is derived from an EMBL/GenBank/DDBJ whole genome shotgun (WGS) entry which is preliminary data.</text>
</comment>
<organism evidence="7 8">
    <name type="scientific">Aestuariirhabdus litorea</name>
    <dbReference type="NCBI Taxonomy" id="2528527"/>
    <lineage>
        <taxon>Bacteria</taxon>
        <taxon>Pseudomonadati</taxon>
        <taxon>Pseudomonadota</taxon>
        <taxon>Gammaproteobacteria</taxon>
        <taxon>Oceanospirillales</taxon>
        <taxon>Aestuariirhabdaceae</taxon>
        <taxon>Aestuariirhabdus</taxon>
    </lineage>
</organism>
<feature type="transmembrane region" description="Helical" evidence="5">
    <location>
        <begin position="497"/>
        <end position="521"/>
    </location>
</feature>
<dbReference type="EMBL" id="QWEZ01000002">
    <property type="protein sequence ID" value="RRJ82507.1"/>
    <property type="molecule type" value="Genomic_DNA"/>
</dbReference>
<reference evidence="7 8" key="2">
    <citation type="submission" date="2018-12" db="EMBL/GenBank/DDBJ databases">
        <title>Simiduia agarivorans gen. nov., sp. nov., a marine, agarolytic bacterium isolated from shallow coastal water from Keelung, Taiwan.</title>
        <authorList>
            <person name="Shieh W.Y."/>
        </authorList>
    </citation>
    <scope>NUCLEOTIDE SEQUENCE [LARGE SCALE GENOMIC DNA]</scope>
    <source>
        <strain evidence="7 8">GTF-13</strain>
    </source>
</reference>
<comment type="subcellular location">
    <subcellularLocation>
        <location evidence="1 5">Cell membrane</location>
        <topology evidence="1 5">Multi-pass membrane protein</topology>
    </subcellularLocation>
</comment>
<feature type="domain" description="ABC transmembrane type-1" evidence="6">
    <location>
        <begin position="457"/>
        <end position="745"/>
    </location>
</feature>